<feature type="signal peptide" evidence="2">
    <location>
        <begin position="1"/>
        <end position="20"/>
    </location>
</feature>
<evidence type="ECO:0000256" key="1">
    <source>
        <dbReference type="SAM" id="MobiDB-lite"/>
    </source>
</evidence>
<dbReference type="AlphaFoldDB" id="A0A7Z6ZVM7"/>
<accession>A0A7Z6ZVM7</accession>
<name>A0A7Z6ZVM7_9GAMM</name>
<comment type="caution">
    <text evidence="3">The sequence shown here is derived from an EMBL/GenBank/DDBJ whole genome shotgun (WGS) entry which is preliminary data.</text>
</comment>
<feature type="chain" id="PRO_5030597092" description="Cadherin domain-containing protein" evidence="2">
    <location>
        <begin position="21"/>
        <end position="172"/>
    </location>
</feature>
<feature type="region of interest" description="Disordered" evidence="1">
    <location>
        <begin position="22"/>
        <end position="48"/>
    </location>
</feature>
<feature type="compositionally biased region" description="Polar residues" evidence="1">
    <location>
        <begin position="30"/>
        <end position="48"/>
    </location>
</feature>
<dbReference type="PROSITE" id="PS51257">
    <property type="entry name" value="PROKAR_LIPOPROTEIN"/>
    <property type="match status" value="1"/>
</dbReference>
<dbReference type="RefSeq" id="WP_169930844.1">
    <property type="nucleotide sequence ID" value="NZ_PIPR01000001.1"/>
</dbReference>
<sequence length="172" mass="17863">MNSSKTRIALLISSMLVLSACGGSSDDEPTPNSTPRAVSESVTTTTDTPLMGQLSATDRDGDTLTFSLGDEPMNGTVTVSSTGAFTYTPAAEYTGDDSFSFSVSDGELSAAGTISITVNVLQVSFRSAVREAYAQDAQSTPLAVNGREYDQDVMDTAEFDDLVAAGEVSGND</sequence>
<proteinExistence type="predicted"/>
<keyword evidence="4" id="KW-1185">Reference proteome</keyword>
<reference evidence="4" key="1">
    <citation type="journal article" date="2018" name="Front. Microbiol.">
        <title>Genome-Based Analysis Reveals the Taxonomy and Diversity of the Family Idiomarinaceae.</title>
        <authorList>
            <person name="Liu Y."/>
            <person name="Lai Q."/>
            <person name="Shao Z."/>
        </authorList>
    </citation>
    <scope>NUCLEOTIDE SEQUENCE [LARGE SCALE GENOMIC DNA]</scope>
    <source>
        <strain evidence="4">KYW314</strain>
    </source>
</reference>
<dbReference type="Gene3D" id="2.60.40.3440">
    <property type="match status" value="1"/>
</dbReference>
<dbReference type="Pfam" id="PF17963">
    <property type="entry name" value="Big_9"/>
    <property type="match status" value="1"/>
</dbReference>
<evidence type="ECO:0000313" key="3">
    <source>
        <dbReference type="EMBL" id="RUO42122.1"/>
    </source>
</evidence>
<evidence type="ECO:0000256" key="2">
    <source>
        <dbReference type="SAM" id="SignalP"/>
    </source>
</evidence>
<evidence type="ECO:0000313" key="4">
    <source>
        <dbReference type="Proteomes" id="UP000287766"/>
    </source>
</evidence>
<dbReference type="Proteomes" id="UP000287766">
    <property type="component" value="Unassembled WGS sequence"/>
</dbReference>
<gene>
    <name evidence="3" type="ORF">CWE22_08240</name>
</gene>
<evidence type="ECO:0008006" key="5">
    <source>
        <dbReference type="Google" id="ProtNLM"/>
    </source>
</evidence>
<keyword evidence="2" id="KW-0732">Signal</keyword>
<organism evidence="3 4">
    <name type="scientific">Pseudidiomarina aestuarii</name>
    <dbReference type="NCBI Taxonomy" id="624146"/>
    <lineage>
        <taxon>Bacteria</taxon>
        <taxon>Pseudomonadati</taxon>
        <taxon>Pseudomonadota</taxon>
        <taxon>Gammaproteobacteria</taxon>
        <taxon>Alteromonadales</taxon>
        <taxon>Idiomarinaceae</taxon>
        <taxon>Pseudidiomarina</taxon>
    </lineage>
</organism>
<dbReference type="EMBL" id="PIPR01000001">
    <property type="protein sequence ID" value="RUO42122.1"/>
    <property type="molecule type" value="Genomic_DNA"/>
</dbReference>
<protein>
    <recommendedName>
        <fullName evidence="5">Cadherin domain-containing protein</fullName>
    </recommendedName>
</protein>